<comment type="pathway">
    <text evidence="1 8">Amino-acid biosynthesis; L-lysine biosynthesis via DAP pathway; DL-2,6-diaminopimelate from LL-2,6-diaminopimelate: step 1/1.</text>
</comment>
<feature type="binding site" evidence="8">
    <location>
        <position position="13"/>
    </location>
    <ligand>
        <name>substrate</name>
    </ligand>
</feature>
<evidence type="ECO:0000256" key="8">
    <source>
        <dbReference type="HAMAP-Rule" id="MF_00197"/>
    </source>
</evidence>
<evidence type="ECO:0000256" key="5">
    <source>
        <dbReference type="ARBA" id="ARBA00023154"/>
    </source>
</evidence>
<keyword evidence="8" id="KW-0963">Cytoplasm</keyword>
<dbReference type="PANTHER" id="PTHR31689">
    <property type="entry name" value="DIAMINOPIMELATE EPIMERASE, CHLOROPLASTIC"/>
    <property type="match status" value="1"/>
</dbReference>
<sequence>MVRRFLKMHGLGNDFVVLDARRDPLPLTPAVARAIADRRTGVGCDQLVLLEPPRHPAADLFMRILNPDGSESGACGNATRCVASLVADGSGRAEVTVETVTGLLRCRLRADGSVTVDMGPARLDWTQIPLAAAHDTLHVPAGAGPLQDACCVGMGNPHAVFFVDDAEAVDLPSLGPVLEHHPLFPQRCNIEVAQVLAPDHIRMRVWERGAGITRACGSGSCATLVAAARRGLTGRAAWIELDGGRLWIEWHGDGHVLMTGPVATAFTGELSEALLPGSLAAEPPLPEPPLPETVPA</sequence>
<feature type="binding site" evidence="8">
    <location>
        <begin position="217"/>
        <end position="218"/>
    </location>
    <ligand>
        <name>substrate</name>
    </ligand>
</feature>
<dbReference type="EMBL" id="JBHTCM010000010">
    <property type="protein sequence ID" value="MFC7333661.1"/>
    <property type="molecule type" value="Genomic_DNA"/>
</dbReference>
<comment type="subcellular location">
    <subcellularLocation>
        <location evidence="8">Cytoplasm</location>
    </subcellularLocation>
</comment>
<dbReference type="EC" id="5.1.1.7" evidence="3 8"/>
<feature type="binding site" evidence="8">
    <location>
        <position position="66"/>
    </location>
    <ligand>
        <name>substrate</name>
    </ligand>
</feature>
<feature type="site" description="Could be important to modulate the pK values of the two catalytic cysteine residues" evidence="8">
    <location>
        <position position="158"/>
    </location>
</feature>
<feature type="binding site" evidence="8">
    <location>
        <begin position="76"/>
        <end position="77"/>
    </location>
    <ligand>
        <name>substrate</name>
    </ligand>
</feature>
<comment type="subunit">
    <text evidence="8">Homodimer.</text>
</comment>
<feature type="binding site" evidence="8">
    <location>
        <position position="156"/>
    </location>
    <ligand>
        <name>substrate</name>
    </ligand>
</feature>
<dbReference type="InterPro" id="IPR018510">
    <property type="entry name" value="DAP_epimerase_AS"/>
</dbReference>
<comment type="similarity">
    <text evidence="2 8">Belongs to the diaminopimelate epimerase family.</text>
</comment>
<dbReference type="SUPFAM" id="SSF54506">
    <property type="entry name" value="Diaminopimelate epimerase-like"/>
    <property type="match status" value="1"/>
</dbReference>
<feature type="binding site" evidence="8">
    <location>
        <begin position="207"/>
        <end position="208"/>
    </location>
    <ligand>
        <name>substrate</name>
    </ligand>
</feature>
<evidence type="ECO:0000256" key="3">
    <source>
        <dbReference type="ARBA" id="ARBA00013080"/>
    </source>
</evidence>
<dbReference type="Proteomes" id="UP001596456">
    <property type="component" value="Unassembled WGS sequence"/>
</dbReference>
<dbReference type="PROSITE" id="PS01326">
    <property type="entry name" value="DAP_EPIMERASE"/>
    <property type="match status" value="1"/>
</dbReference>
<comment type="catalytic activity">
    <reaction evidence="7 8">
        <text>(2S,6S)-2,6-diaminopimelate = meso-2,6-diaminopimelate</text>
        <dbReference type="Rhea" id="RHEA:15393"/>
        <dbReference type="ChEBI" id="CHEBI:57609"/>
        <dbReference type="ChEBI" id="CHEBI:57791"/>
        <dbReference type="EC" id="5.1.1.7"/>
    </reaction>
</comment>
<keyword evidence="6 8" id="KW-0413">Isomerase</keyword>
<evidence type="ECO:0000256" key="9">
    <source>
        <dbReference type="PROSITE-ProRule" id="PRU10125"/>
    </source>
</evidence>
<evidence type="ECO:0000256" key="4">
    <source>
        <dbReference type="ARBA" id="ARBA00022605"/>
    </source>
</evidence>
<reference evidence="11" key="1">
    <citation type="journal article" date="2019" name="Int. J. Syst. Evol. Microbiol.">
        <title>The Global Catalogue of Microorganisms (GCM) 10K type strain sequencing project: providing services to taxonomists for standard genome sequencing and annotation.</title>
        <authorList>
            <consortium name="The Broad Institute Genomics Platform"/>
            <consortium name="The Broad Institute Genome Sequencing Center for Infectious Disease"/>
            <person name="Wu L."/>
            <person name="Ma J."/>
        </authorList>
    </citation>
    <scope>NUCLEOTIDE SEQUENCE [LARGE SCALE GENOMIC DNA]</scope>
    <source>
        <strain evidence="11">CGMCC 1.16275</strain>
    </source>
</reference>
<feature type="active site" evidence="9">
    <location>
        <position position="75"/>
    </location>
</feature>
<organism evidence="10 11">
    <name type="scientific">Rhodocista pekingensis</name>
    <dbReference type="NCBI Taxonomy" id="201185"/>
    <lineage>
        <taxon>Bacteria</taxon>
        <taxon>Pseudomonadati</taxon>
        <taxon>Pseudomonadota</taxon>
        <taxon>Alphaproteobacteria</taxon>
        <taxon>Rhodospirillales</taxon>
        <taxon>Azospirillaceae</taxon>
        <taxon>Rhodocista</taxon>
    </lineage>
</organism>
<evidence type="ECO:0000256" key="2">
    <source>
        <dbReference type="ARBA" id="ARBA00010219"/>
    </source>
</evidence>
<evidence type="ECO:0000313" key="11">
    <source>
        <dbReference type="Proteomes" id="UP001596456"/>
    </source>
</evidence>
<proteinExistence type="inferred from homology"/>
<keyword evidence="11" id="KW-1185">Reference proteome</keyword>
<comment type="function">
    <text evidence="8">Catalyzes the stereoinversion of LL-2,6-diaminopimelate (L,L-DAP) to meso-diaminopimelate (meso-DAP), a precursor of L-lysine and an essential component of the bacterial peptidoglycan.</text>
</comment>
<dbReference type="NCBIfam" id="TIGR00652">
    <property type="entry name" value="DapF"/>
    <property type="match status" value="1"/>
</dbReference>
<dbReference type="PANTHER" id="PTHR31689:SF0">
    <property type="entry name" value="DIAMINOPIMELATE EPIMERASE"/>
    <property type="match status" value="1"/>
</dbReference>
<keyword evidence="4 8" id="KW-0028">Amino-acid biosynthesis</keyword>
<dbReference type="InterPro" id="IPR001653">
    <property type="entry name" value="DAP_epimerase_DapF"/>
</dbReference>
<dbReference type="HAMAP" id="MF_00197">
    <property type="entry name" value="DAP_epimerase"/>
    <property type="match status" value="1"/>
</dbReference>
<dbReference type="GO" id="GO:0008837">
    <property type="term" value="F:diaminopimelate epimerase activity"/>
    <property type="evidence" value="ECO:0007669"/>
    <property type="project" value="UniProtKB-EC"/>
</dbReference>
<evidence type="ECO:0000256" key="7">
    <source>
        <dbReference type="ARBA" id="ARBA00051712"/>
    </source>
</evidence>
<dbReference type="Gene3D" id="3.10.310.10">
    <property type="entry name" value="Diaminopimelate Epimerase, Chain A, domain 1"/>
    <property type="match status" value="2"/>
</dbReference>
<feature type="active site" description="Proton acceptor" evidence="8">
    <location>
        <position position="216"/>
    </location>
</feature>
<feature type="binding site" evidence="8">
    <location>
        <position position="189"/>
    </location>
    <ligand>
        <name>substrate</name>
    </ligand>
</feature>
<protein>
    <recommendedName>
        <fullName evidence="3 8">Diaminopimelate epimerase</fullName>
        <shortName evidence="8">DAP epimerase</shortName>
        <ecNumber evidence="3 8">5.1.1.7</ecNumber>
    </recommendedName>
    <alternativeName>
        <fullName evidence="8">PLP-independent amino acid racemase</fullName>
    </alternativeName>
</protein>
<feature type="site" description="Could be important to modulate the pK values of the two catalytic cysteine residues" evidence="8">
    <location>
        <position position="207"/>
    </location>
</feature>
<comment type="caution">
    <text evidence="10">The sequence shown here is derived from an EMBL/GenBank/DDBJ whole genome shotgun (WGS) entry which is preliminary data.</text>
</comment>
<evidence type="ECO:0000313" key="10">
    <source>
        <dbReference type="EMBL" id="MFC7333661.1"/>
    </source>
</evidence>
<accession>A0ABW2KUD9</accession>
<feature type="binding site" evidence="8">
    <location>
        <position position="46"/>
    </location>
    <ligand>
        <name>substrate</name>
    </ligand>
</feature>
<evidence type="ECO:0000256" key="6">
    <source>
        <dbReference type="ARBA" id="ARBA00023235"/>
    </source>
</evidence>
<feature type="active site" description="Proton donor" evidence="8">
    <location>
        <position position="75"/>
    </location>
</feature>
<name>A0ABW2KUD9_9PROT</name>
<gene>
    <name evidence="8 10" type="primary">dapF</name>
    <name evidence="10" type="ORF">ACFQPS_10845</name>
</gene>
<evidence type="ECO:0000256" key="1">
    <source>
        <dbReference type="ARBA" id="ARBA00005196"/>
    </source>
</evidence>
<dbReference type="RefSeq" id="WP_377358882.1">
    <property type="nucleotide sequence ID" value="NZ_JBHTCM010000010.1"/>
</dbReference>
<keyword evidence="5 8" id="KW-0457">Lysine biosynthesis</keyword>
<dbReference type="Pfam" id="PF01678">
    <property type="entry name" value="DAP_epimerase"/>
    <property type="match status" value="2"/>
</dbReference>